<gene>
    <name evidence="2" type="ORF">J2X19_004020</name>
</gene>
<name>A0ABU2CDD3_9BURK</name>
<evidence type="ECO:0000313" key="2">
    <source>
        <dbReference type="EMBL" id="MDR7379326.1"/>
    </source>
</evidence>
<comment type="caution">
    <text evidence="2">The sequence shown here is derived from an EMBL/GenBank/DDBJ whole genome shotgun (WGS) entry which is preliminary data.</text>
</comment>
<proteinExistence type="predicted"/>
<reference evidence="2 3" key="1">
    <citation type="submission" date="2023-07" db="EMBL/GenBank/DDBJ databases">
        <title>Sorghum-associated microbial communities from plants grown in Nebraska, USA.</title>
        <authorList>
            <person name="Schachtman D."/>
        </authorList>
    </citation>
    <scope>NUCLEOTIDE SEQUENCE [LARGE SCALE GENOMIC DNA]</scope>
    <source>
        <strain evidence="2 3">BE313</strain>
    </source>
</reference>
<accession>A0ABU2CDD3</accession>
<dbReference type="EMBL" id="JAVDXT010000004">
    <property type="protein sequence ID" value="MDR7379326.1"/>
    <property type="molecule type" value="Genomic_DNA"/>
</dbReference>
<dbReference type="RefSeq" id="WP_310375887.1">
    <property type="nucleotide sequence ID" value="NZ_JAVDXT010000004.1"/>
</dbReference>
<organism evidence="2 3">
    <name type="scientific">Rhodoferax ferrireducens</name>
    <dbReference type="NCBI Taxonomy" id="192843"/>
    <lineage>
        <taxon>Bacteria</taxon>
        <taxon>Pseudomonadati</taxon>
        <taxon>Pseudomonadota</taxon>
        <taxon>Betaproteobacteria</taxon>
        <taxon>Burkholderiales</taxon>
        <taxon>Comamonadaceae</taxon>
        <taxon>Rhodoferax</taxon>
    </lineage>
</organism>
<feature type="region of interest" description="Disordered" evidence="1">
    <location>
        <begin position="1"/>
        <end position="20"/>
    </location>
</feature>
<evidence type="ECO:0000256" key="1">
    <source>
        <dbReference type="SAM" id="MobiDB-lite"/>
    </source>
</evidence>
<dbReference type="Proteomes" id="UP001180487">
    <property type="component" value="Unassembled WGS sequence"/>
</dbReference>
<keyword evidence="3" id="KW-1185">Reference proteome</keyword>
<protein>
    <submittedName>
        <fullName evidence="2">Uncharacterized protein</fullName>
    </submittedName>
</protein>
<sequence>MTINQSKNSAAPPGGQDWIGSSTVAFRRHSTLADSDSLFDIKTERPEAGPHDLRGMFAIIVQARACPI</sequence>
<evidence type="ECO:0000313" key="3">
    <source>
        <dbReference type="Proteomes" id="UP001180487"/>
    </source>
</evidence>